<dbReference type="Gene3D" id="1.20.920.20">
    <property type="match status" value="1"/>
</dbReference>
<dbReference type="PANTHER" id="PTHR22878:SF68">
    <property type="entry name" value="DYNEIN HEAVY CHAIN 6, AXONEMAL-LIKE"/>
    <property type="match status" value="1"/>
</dbReference>
<feature type="domain" description="Dynein heavy chain ATP-binding dynein motor region" evidence="4">
    <location>
        <begin position="594"/>
        <end position="812"/>
    </location>
</feature>
<dbReference type="Gene3D" id="1.10.8.1220">
    <property type="match status" value="1"/>
</dbReference>
<dbReference type="Gene3D" id="6.10.140.1060">
    <property type="match status" value="1"/>
</dbReference>
<dbReference type="InterPro" id="IPR024743">
    <property type="entry name" value="Dynein_HC_stalk"/>
</dbReference>
<feature type="domain" description="Dynein heavy chain region D6 P-loop" evidence="2">
    <location>
        <begin position="1076"/>
        <end position="1189"/>
    </location>
</feature>
<evidence type="ECO:0000259" key="5">
    <source>
        <dbReference type="Pfam" id="PF18198"/>
    </source>
</evidence>
<evidence type="ECO:0000259" key="3">
    <source>
        <dbReference type="Pfam" id="PF12777"/>
    </source>
</evidence>
<dbReference type="Gene3D" id="3.40.50.300">
    <property type="entry name" value="P-loop containing nucleotide triphosphate hydrolases"/>
    <property type="match status" value="2"/>
</dbReference>
<feature type="domain" description="Dynein heavy chain C-terminal" evidence="6">
    <location>
        <begin position="1366"/>
        <end position="1676"/>
    </location>
</feature>
<dbReference type="InterPro" id="IPR035706">
    <property type="entry name" value="AAA_9"/>
</dbReference>
<proteinExistence type="predicted"/>
<dbReference type="InterPro" id="IPR042219">
    <property type="entry name" value="AAA_lid_11_sf"/>
</dbReference>
<dbReference type="PANTHER" id="PTHR22878">
    <property type="entry name" value="DYNEIN HEAVY CHAIN 6, AXONEMAL-LIKE-RELATED"/>
    <property type="match status" value="1"/>
</dbReference>
<feature type="coiled-coil region" evidence="1">
    <location>
        <begin position="435"/>
        <end position="504"/>
    </location>
</feature>
<evidence type="ECO:0000259" key="4">
    <source>
        <dbReference type="Pfam" id="PF12781"/>
    </source>
</evidence>
<dbReference type="InterPro" id="IPR026983">
    <property type="entry name" value="DHC"/>
</dbReference>
<name>A0ABP0SHC0_9DINO</name>
<dbReference type="Gene3D" id="3.10.490.20">
    <property type="match status" value="1"/>
</dbReference>
<evidence type="ECO:0000259" key="6">
    <source>
        <dbReference type="Pfam" id="PF18199"/>
    </source>
</evidence>
<sequence length="1680" mass="188801">MWAKTMFFNLAATNYGFFEANDAISQVEDAKARCVITGEGAPAWTKQILALFWSDACGEKSPAVQVGAQRLKETETVVDKLKAASLEMRAEVDLTKMQPVIEQGKKAETEPETTSLRTVCGFCWVTRLAAVLAALMGNNCCSNDNAEGTEVPMAKQVRVQDLVEALHSSTKADSSTGKSLLESIEGSSWIRKSDKSTMAQVKNGEIVWDPSFKSANSSLSSNGINVLVMNITEKEKSYSFSGRLICTLRNQSTDSRRTGDATPSDWVAGEVNLNEAQASCEVDEKEAGEAGKAAATANAIKTECQRELDEALPEYYNAIKALDSLDKKDIQEVKSFAKPPPLVEVVLSAVCLLMNRKETWDEAKKVMNDTGFLQSLKEYDKDALASNVKLTQKLQKYVKREDFQPDQVKKVSTAAMSLCMWVRAMDVYARVARSIEPKKEKLKEAEDANAAAENKLMAKKKELKAVQDNVAGLQMQLARARSKAEKLEQDAETCKVQLGRAEKLLAGLGNESVRWDAASKILEKNIKFVMGALETVEGGDIALAAGFIAYAGPFTAEFRARLISHWLAKAKEVNLTADPGWKCADTLCDPAEIREWNIKSLPSDDLSVENGLLVTRGRRWPLMIDPQGQGNRWIRNMKKDSGLGIIKLSTPNFLRTVENCIREGNAVLLENVEEVLDPSLEPVLLKQVFKKGGQWLLRLGSEDVPYHDDFRFFVTTKMANPHYLPEICIKVTVINFTVTLLGLEDQLVADVVKNERPDLAELRANLVVQIAADKAEMDRLEQLILKLLSEAGDDLLADDTLIVTLDQSKQTGDSCKERMASAEESMKEIDEVTEILRPCATRASIIYFVVADLANIDPMYQYSLQFFASLFEQRLAASRTSEDMQERIHIIIQDFTEFIYTKICMGLFEDHKLLYAFMICNRCLRHKAHALFMGKQPITPEEWSFFLRGVEAGKGVVEETLGGEPPKWMSAPVFRKMQVLEQLTLRAGNKAFEGLIKELQTPQWEEFAMDDNMTNRKMPGDWDTRLTAFQQLLIIKALRENFLQLVVRNFVGEELGEHYIVSPDFDLVGCFKDSKKTMPLIFVLSSGADPTDYLVKLARDFEYEERLHFISLGQGQGQKAENLIQMGQESGDWVCLQNCHLAASWMPTLERIQEMQDPDNIDDMYRLWLTSMPSPSFPVPVLQGGIKITNEPPKGLRANLSRTFQDITPEVYEGCKKSREYKKLLYALAFFHAAILERRKFGPIGWNVPYEWMDSDFQVSREQVQMYLESQPGVPWITLKYIIAEVNYGGRVTDDKDVRLISAFLKRYFNEGVLEDGYKLSPLDAYTCPDEGSLEEVREHVRKLPMDEDPQVFGLHPNAQITAQTEAAKQFLGIILSVQPRIASGGGMKPEDLVAQIAEGFLGRVPKVMNRKEANPETYKKTPEGGIVSLGVFHGQEMDRFNVLIQCVQSTLMTLGKAIKGFVVMSAQLEDMYNAFLLQKLPPNWGEVAYPCLKPLNSWYTDFEERIAFMTRWLQMGPPASFWVPCFYFPQGFMTCAKQVHARKTKIPIDDLVFWQEPTTGTDPSSAKAPEDGVNVHGFFLQGAGWDVKKVKMVESEKAVLFKELPVTWIQVVEEEVHQKVSKEPGRYTCPLYKTSLRKGTLATTGHSTNFVCYFHLPSDVEDQGHWVRRGVALLCMLDE</sequence>
<dbReference type="Gene3D" id="1.10.8.720">
    <property type="entry name" value="Region D6 of dynein motor"/>
    <property type="match status" value="1"/>
</dbReference>
<keyword evidence="1" id="KW-0175">Coiled coil</keyword>
<dbReference type="Proteomes" id="UP001642464">
    <property type="component" value="Unassembled WGS sequence"/>
</dbReference>
<evidence type="ECO:0000259" key="2">
    <source>
        <dbReference type="Pfam" id="PF03028"/>
    </source>
</evidence>
<dbReference type="Pfam" id="PF12781">
    <property type="entry name" value="AAA_9"/>
    <property type="match status" value="1"/>
</dbReference>
<protein>
    <submittedName>
        <fullName evidence="7">Dynein axonemal heavy chain 6 (Axonemal beta dynein heavy chain 6) (Ciliary dynein heavy chain 6)</fullName>
    </submittedName>
</protein>
<reference evidence="7 8" key="1">
    <citation type="submission" date="2024-02" db="EMBL/GenBank/DDBJ databases">
        <authorList>
            <person name="Chen Y."/>
            <person name="Shah S."/>
            <person name="Dougan E. K."/>
            <person name="Thang M."/>
            <person name="Chan C."/>
        </authorList>
    </citation>
    <scope>NUCLEOTIDE SEQUENCE [LARGE SCALE GENOMIC DNA]</scope>
</reference>
<evidence type="ECO:0000313" key="7">
    <source>
        <dbReference type="EMBL" id="CAK9111792.1"/>
    </source>
</evidence>
<dbReference type="Pfam" id="PF03028">
    <property type="entry name" value="Dynein_heavy"/>
    <property type="match status" value="1"/>
</dbReference>
<keyword evidence="8" id="KW-1185">Reference proteome</keyword>
<feature type="domain" description="Dynein heavy chain coiled coil stalk" evidence="3">
    <location>
        <begin position="301"/>
        <end position="565"/>
    </location>
</feature>
<comment type="caution">
    <text evidence="7">The sequence shown here is derived from an EMBL/GenBank/DDBJ whole genome shotgun (WGS) entry which is preliminary data.</text>
</comment>
<evidence type="ECO:0000256" key="1">
    <source>
        <dbReference type="SAM" id="Coils"/>
    </source>
</evidence>
<dbReference type="Pfam" id="PF18199">
    <property type="entry name" value="Dynein_C"/>
    <property type="match status" value="1"/>
</dbReference>
<dbReference type="InterPro" id="IPR004273">
    <property type="entry name" value="Dynein_heavy_D6_P-loop"/>
</dbReference>
<feature type="domain" description="Dynein heavy chain AAA lid" evidence="5">
    <location>
        <begin position="1221"/>
        <end position="1359"/>
    </location>
</feature>
<dbReference type="SUPFAM" id="SSF57997">
    <property type="entry name" value="Tropomyosin"/>
    <property type="match status" value="1"/>
</dbReference>
<feature type="coiled-coil region" evidence="1">
    <location>
        <begin position="763"/>
        <end position="790"/>
    </location>
</feature>
<dbReference type="InterPro" id="IPR041228">
    <property type="entry name" value="Dynein_C"/>
</dbReference>
<dbReference type="Pfam" id="PF12777">
    <property type="entry name" value="MT"/>
    <property type="match status" value="1"/>
</dbReference>
<organism evidence="7 8">
    <name type="scientific">Durusdinium trenchii</name>
    <dbReference type="NCBI Taxonomy" id="1381693"/>
    <lineage>
        <taxon>Eukaryota</taxon>
        <taxon>Sar</taxon>
        <taxon>Alveolata</taxon>
        <taxon>Dinophyceae</taxon>
        <taxon>Suessiales</taxon>
        <taxon>Symbiodiniaceae</taxon>
        <taxon>Durusdinium</taxon>
    </lineage>
</organism>
<dbReference type="InterPro" id="IPR027417">
    <property type="entry name" value="P-loop_NTPase"/>
</dbReference>
<accession>A0ABP0SHC0</accession>
<dbReference type="Gene3D" id="1.20.1270.280">
    <property type="match status" value="1"/>
</dbReference>
<dbReference type="EMBL" id="CAXAMM010043795">
    <property type="protein sequence ID" value="CAK9111792.1"/>
    <property type="molecule type" value="Genomic_DNA"/>
</dbReference>
<gene>
    <name evidence="7" type="ORF">SCF082_LOCUS51849</name>
</gene>
<evidence type="ECO:0000313" key="8">
    <source>
        <dbReference type="Proteomes" id="UP001642464"/>
    </source>
</evidence>
<dbReference type="InterPro" id="IPR041658">
    <property type="entry name" value="AAA_lid_11"/>
</dbReference>
<dbReference type="InterPro" id="IPR043160">
    <property type="entry name" value="Dynein_C_barrel"/>
</dbReference>
<dbReference type="Pfam" id="PF18198">
    <property type="entry name" value="AAA_lid_11"/>
    <property type="match status" value="1"/>
</dbReference>